<evidence type="ECO:0000313" key="2">
    <source>
        <dbReference type="Proteomes" id="UP001433508"/>
    </source>
</evidence>
<reference evidence="2" key="1">
    <citation type="journal article" date="2024" name="Front. Bioeng. Biotechnol.">
        <title>Genome-scale model development and genomic sequencing of the oleaginous clade Lipomyces.</title>
        <authorList>
            <person name="Czajka J.J."/>
            <person name="Han Y."/>
            <person name="Kim J."/>
            <person name="Mondo S.J."/>
            <person name="Hofstad B.A."/>
            <person name="Robles A."/>
            <person name="Haridas S."/>
            <person name="Riley R."/>
            <person name="LaButti K."/>
            <person name="Pangilinan J."/>
            <person name="Andreopoulos W."/>
            <person name="Lipzen A."/>
            <person name="Yan J."/>
            <person name="Wang M."/>
            <person name="Ng V."/>
            <person name="Grigoriev I.V."/>
            <person name="Spatafora J.W."/>
            <person name="Magnuson J.K."/>
            <person name="Baker S.E."/>
            <person name="Pomraning K.R."/>
        </authorList>
    </citation>
    <scope>NUCLEOTIDE SEQUENCE [LARGE SCALE GENOMIC DNA]</scope>
    <source>
        <strain evidence="2">CBS 7786</strain>
    </source>
</reference>
<accession>A0ACC3SQZ3</accession>
<organism evidence="1 2">
    <name type="scientific">Lipomyces kononenkoae</name>
    <name type="common">Yeast</name>
    <dbReference type="NCBI Taxonomy" id="34357"/>
    <lineage>
        <taxon>Eukaryota</taxon>
        <taxon>Fungi</taxon>
        <taxon>Dikarya</taxon>
        <taxon>Ascomycota</taxon>
        <taxon>Saccharomycotina</taxon>
        <taxon>Lipomycetes</taxon>
        <taxon>Lipomycetales</taxon>
        <taxon>Lipomycetaceae</taxon>
        <taxon>Lipomyces</taxon>
    </lineage>
</organism>
<dbReference type="EMBL" id="MU971536">
    <property type="protein sequence ID" value="KAK9233990.1"/>
    <property type="molecule type" value="Genomic_DNA"/>
</dbReference>
<sequence length="560" mass="62102">MSSISQSVQVRKRRRLGLKRSKFGCLQCRQRRKKCQLEKPRCGGCVEREWECIYPVAVDSSVDRQGVTPAANAANSGKEEVADGDEVELFRSDEDILSGLFPEGCGIVGSKRQDCLECRRIKTCGFERPSCGTCAEHEWTCDYTTSSTKLPSGLLDANNLLDIPGLDNHVNNINDNFTVLFGLFDSPCVLALSSSQKELVNHFAVSMTGVISYYRGERYCEKHMLSLLTTAPSSSPLVLSLCALASAHRAQLRGAEDEHPQYFTWAMNQVSGFLTQSSAKCSQSELLASILVLVYYQIAKGGDPDTIASLLDGAYRIITAMIADILATADAYPIPESTIFLLRIFQYFDVIFSLSTQFQLRDLSLQLHHFLETYSRSEALLQTDIDPVIGLAAGLWPLIVRICVLCNSCEFGANVTPEVQFQAYILGLELRVWKVPEQLSGTDLVQEVAMQEAAKVYQLAAQIYLLRMVGLIDKDHTKSLVNDALECLGRVCTLDGNMAALLWPVSVVASECVDAADRVFVKAVFTKLRKRQGMKNVERVLRGVECQWVGRPMLEPVMRG</sequence>
<comment type="caution">
    <text evidence="1">The sequence shown here is derived from an EMBL/GenBank/DDBJ whole genome shotgun (WGS) entry which is preliminary data.</text>
</comment>
<evidence type="ECO:0000313" key="1">
    <source>
        <dbReference type="EMBL" id="KAK9233990.1"/>
    </source>
</evidence>
<dbReference type="Proteomes" id="UP001433508">
    <property type="component" value="Unassembled WGS sequence"/>
</dbReference>
<proteinExistence type="predicted"/>
<name>A0ACC3SQZ3_LIPKO</name>
<gene>
    <name evidence="1" type="ORF">V1525DRAFT_350997</name>
</gene>
<protein>
    <submittedName>
        <fullName evidence="1">Fungal-specific transcription factor domain-containing protein</fullName>
    </submittedName>
</protein>
<keyword evidence="2" id="KW-1185">Reference proteome</keyword>